<organism evidence="1 2">
    <name type="scientific">Rubellicoccus peritrichatus</name>
    <dbReference type="NCBI Taxonomy" id="3080537"/>
    <lineage>
        <taxon>Bacteria</taxon>
        <taxon>Pseudomonadati</taxon>
        <taxon>Verrucomicrobiota</taxon>
        <taxon>Opitutia</taxon>
        <taxon>Puniceicoccales</taxon>
        <taxon>Cerasicoccaceae</taxon>
        <taxon>Rubellicoccus</taxon>
    </lineage>
</organism>
<protein>
    <recommendedName>
        <fullName evidence="3">Metal-dependent HD superfamily phosphohydrolase</fullName>
    </recommendedName>
</protein>
<reference evidence="1 2" key="1">
    <citation type="submission" date="2023-10" db="EMBL/GenBank/DDBJ databases">
        <title>Rubellicoccus peritrichatus gen. nov., sp. nov., isolated from an algae of coral reef tank.</title>
        <authorList>
            <person name="Luo J."/>
        </authorList>
    </citation>
    <scope>NUCLEOTIDE SEQUENCE [LARGE SCALE GENOMIC DNA]</scope>
    <source>
        <strain evidence="1 2">CR14</strain>
    </source>
</reference>
<evidence type="ECO:0000313" key="1">
    <source>
        <dbReference type="EMBL" id="WOO42821.1"/>
    </source>
</evidence>
<proteinExistence type="predicted"/>
<dbReference type="SUPFAM" id="SSF109604">
    <property type="entry name" value="HD-domain/PDEase-like"/>
    <property type="match status" value="1"/>
</dbReference>
<dbReference type="InterPro" id="IPR009218">
    <property type="entry name" value="HD_phosphohydro"/>
</dbReference>
<accession>A0AAQ3LCB5</accession>
<sequence>MYERWHELNLKAGVEGPLVDQTFEEIQHAYSQPERAYHNFKHIADCLHLLDQFAEREGVSDLLSVEMAIWFHDVIYDVLKKDNEDQSACFAKARLTALGYAGSVGESVAALILNTKHNAEPETHSGKVIVDIDLATLGSDELVYAEYCRNIRKEYACYSDQDYRKGRRAVLERFLKREQIYLTEFARARFEKTARRNLLRELDLM</sequence>
<dbReference type="PANTHER" id="PTHR21174">
    <property type="match status" value="1"/>
</dbReference>
<dbReference type="RefSeq" id="WP_317835351.1">
    <property type="nucleotide sequence ID" value="NZ_CP136920.1"/>
</dbReference>
<dbReference type="KEGG" id="puo:RZN69_06930"/>
<dbReference type="Gene3D" id="1.10.3210.10">
    <property type="entry name" value="Hypothetical protein af1432"/>
    <property type="match status" value="1"/>
</dbReference>
<dbReference type="EMBL" id="CP136920">
    <property type="protein sequence ID" value="WOO42821.1"/>
    <property type="molecule type" value="Genomic_DNA"/>
</dbReference>
<evidence type="ECO:0000313" key="2">
    <source>
        <dbReference type="Proteomes" id="UP001304300"/>
    </source>
</evidence>
<keyword evidence="2" id="KW-1185">Reference proteome</keyword>
<name>A0AAQ3LCB5_9BACT</name>
<gene>
    <name evidence="1" type="ORF">RZN69_06930</name>
</gene>
<evidence type="ECO:0008006" key="3">
    <source>
        <dbReference type="Google" id="ProtNLM"/>
    </source>
</evidence>
<dbReference type="PIRSF" id="PIRSF035170">
    <property type="entry name" value="HD_phosphohydro"/>
    <property type="match status" value="1"/>
</dbReference>
<dbReference type="Proteomes" id="UP001304300">
    <property type="component" value="Chromosome"/>
</dbReference>
<dbReference type="PANTHER" id="PTHR21174:SF0">
    <property type="entry name" value="HD PHOSPHOHYDROLASE FAMILY PROTEIN-RELATED"/>
    <property type="match status" value="1"/>
</dbReference>
<dbReference type="AlphaFoldDB" id="A0AAQ3LCB5"/>